<keyword evidence="10" id="KW-1185">Reference proteome</keyword>
<evidence type="ECO:0000256" key="4">
    <source>
        <dbReference type="ARBA" id="ARBA00022692"/>
    </source>
</evidence>
<dbReference type="PANTHER" id="PTHR30012">
    <property type="entry name" value="GENERAL SECRETION PATHWAY PROTEIN"/>
    <property type="match status" value="1"/>
</dbReference>
<accession>A0A2U1E1X5</accession>
<evidence type="ECO:0000313" key="10">
    <source>
        <dbReference type="Proteomes" id="UP000245793"/>
    </source>
</evidence>
<protein>
    <submittedName>
        <fullName evidence="9">Type II secretory pathway component PulF</fullName>
    </submittedName>
</protein>
<sequence>MIYKYVDRVNEKFRGGISADKNGQAKHYIKKPIFKTKDSPLNLFKLLQLLTNEGMNLVDAFDLVSESDNFNVDRKKSNEMLNELKNGVPFSESVANHYNVDSFIISFLKIGEDSGDISEILQNVSDYIEYEEDISMKIKKALYYPTFLLVMGLALLIFISKFVAPVFLNVLSDFGTALPFISNIAFGLSNILASYGHQILLVLFAIYLSFKLLIIKRPVFDYNLRKFIYNRGLFKGLYRDKFQYLFFKKFSIIYKYQGNFEDSLKFIYNEETDIFIKKTIGDIIAQIRFGETIAEIDEFNMIFSPLSRSMLISLNREDVVSETTYKLMKFYEKSYKNRLDVLLKLIGPIMISFIGILVAIIALGIMMPIFSMGYVE</sequence>
<reference evidence="9 10" key="1">
    <citation type="submission" date="2018-04" db="EMBL/GenBank/DDBJ databases">
        <title>Genomic Encyclopedia of Type Strains, Phase IV (KMG-IV): sequencing the most valuable type-strain genomes for metagenomic binning, comparative biology and taxonomic classification.</title>
        <authorList>
            <person name="Goeker M."/>
        </authorList>
    </citation>
    <scope>NUCLEOTIDE SEQUENCE [LARGE SCALE GENOMIC DNA]</scope>
    <source>
        <strain evidence="9 10">DSM 20705</strain>
    </source>
</reference>
<dbReference type="Pfam" id="PF00482">
    <property type="entry name" value="T2SSF"/>
    <property type="match status" value="2"/>
</dbReference>
<dbReference type="GO" id="GO:0005886">
    <property type="term" value="C:plasma membrane"/>
    <property type="evidence" value="ECO:0007669"/>
    <property type="project" value="UniProtKB-SubCell"/>
</dbReference>
<feature type="transmembrane region" description="Helical" evidence="7">
    <location>
        <begin position="142"/>
        <end position="164"/>
    </location>
</feature>
<comment type="caution">
    <text evidence="9">The sequence shown here is derived from an EMBL/GenBank/DDBJ whole genome shotgun (WGS) entry which is preliminary data.</text>
</comment>
<keyword evidence="4 7" id="KW-0812">Transmembrane</keyword>
<proteinExistence type="inferred from homology"/>
<evidence type="ECO:0000256" key="6">
    <source>
        <dbReference type="ARBA" id="ARBA00023136"/>
    </source>
</evidence>
<dbReference type="Proteomes" id="UP000245793">
    <property type="component" value="Unassembled WGS sequence"/>
</dbReference>
<keyword evidence="3" id="KW-1003">Cell membrane</keyword>
<organism evidence="9 10">
    <name type="scientific">Ezakiella coagulans</name>
    <dbReference type="NCBI Taxonomy" id="46507"/>
    <lineage>
        <taxon>Bacteria</taxon>
        <taxon>Bacillati</taxon>
        <taxon>Bacillota</taxon>
        <taxon>Tissierellia</taxon>
        <taxon>Ezakiella</taxon>
    </lineage>
</organism>
<gene>
    <name evidence="9" type="ORF">C7381_10829</name>
</gene>
<evidence type="ECO:0000256" key="3">
    <source>
        <dbReference type="ARBA" id="ARBA00022475"/>
    </source>
</evidence>
<dbReference type="InterPro" id="IPR042094">
    <property type="entry name" value="T2SS_GspF_sf"/>
</dbReference>
<dbReference type="PRINTS" id="PR00812">
    <property type="entry name" value="BCTERIALGSPF"/>
</dbReference>
<feature type="transmembrane region" description="Helical" evidence="7">
    <location>
        <begin position="341"/>
        <end position="370"/>
    </location>
</feature>
<keyword evidence="6 7" id="KW-0472">Membrane</keyword>
<dbReference type="PANTHER" id="PTHR30012:SF0">
    <property type="entry name" value="TYPE II SECRETION SYSTEM PROTEIN F-RELATED"/>
    <property type="match status" value="1"/>
</dbReference>
<evidence type="ECO:0000256" key="1">
    <source>
        <dbReference type="ARBA" id="ARBA00004651"/>
    </source>
</evidence>
<feature type="transmembrane region" description="Helical" evidence="7">
    <location>
        <begin position="184"/>
        <end position="208"/>
    </location>
</feature>
<keyword evidence="5 7" id="KW-1133">Transmembrane helix</keyword>
<name>A0A2U1E1X5_9FIRM</name>
<evidence type="ECO:0000313" key="9">
    <source>
        <dbReference type="EMBL" id="PVY93895.1"/>
    </source>
</evidence>
<evidence type="ECO:0000256" key="2">
    <source>
        <dbReference type="ARBA" id="ARBA00005745"/>
    </source>
</evidence>
<evidence type="ECO:0000256" key="7">
    <source>
        <dbReference type="SAM" id="Phobius"/>
    </source>
</evidence>
<dbReference type="InterPro" id="IPR003004">
    <property type="entry name" value="GspF/PilC"/>
</dbReference>
<dbReference type="AlphaFoldDB" id="A0A2U1E1X5"/>
<feature type="domain" description="Type II secretion system protein GspF" evidence="8">
    <location>
        <begin position="249"/>
        <end position="368"/>
    </location>
</feature>
<dbReference type="InterPro" id="IPR018076">
    <property type="entry name" value="T2SS_GspF_dom"/>
</dbReference>
<dbReference type="RefSeq" id="WP_116480371.1">
    <property type="nucleotide sequence ID" value="NZ_QEKV01000008.1"/>
</dbReference>
<dbReference type="Gene3D" id="1.20.81.30">
    <property type="entry name" value="Type II secretion system (T2SS), domain F"/>
    <property type="match status" value="1"/>
</dbReference>
<evidence type="ECO:0000259" key="8">
    <source>
        <dbReference type="Pfam" id="PF00482"/>
    </source>
</evidence>
<comment type="similarity">
    <text evidence="2">Belongs to the GSP F family.</text>
</comment>
<dbReference type="EMBL" id="QEKV01000008">
    <property type="protein sequence ID" value="PVY93895.1"/>
    <property type="molecule type" value="Genomic_DNA"/>
</dbReference>
<comment type="subcellular location">
    <subcellularLocation>
        <location evidence="1">Cell membrane</location>
        <topology evidence="1">Multi-pass membrane protein</topology>
    </subcellularLocation>
</comment>
<evidence type="ECO:0000256" key="5">
    <source>
        <dbReference type="ARBA" id="ARBA00022989"/>
    </source>
</evidence>
<feature type="domain" description="Type II secretion system protein GspF" evidence="8">
    <location>
        <begin position="46"/>
        <end position="163"/>
    </location>
</feature>